<proteinExistence type="predicted"/>
<dbReference type="EMBL" id="JAJA02000001">
    <property type="protein sequence ID" value="KWS03090.1"/>
    <property type="molecule type" value="Genomic_DNA"/>
</dbReference>
<protein>
    <submittedName>
        <fullName evidence="1">Uncharacterized protein</fullName>
    </submittedName>
</protein>
<dbReference type="Proteomes" id="UP000023435">
    <property type="component" value="Unassembled WGS sequence"/>
</dbReference>
<evidence type="ECO:0000313" key="2">
    <source>
        <dbReference type="Proteomes" id="UP000023435"/>
    </source>
</evidence>
<name>A0A108U5T1_9GAMM</name>
<organism evidence="1 2">
    <name type="scientific">Lysobacter capsici AZ78</name>
    <dbReference type="NCBI Taxonomy" id="1444315"/>
    <lineage>
        <taxon>Bacteria</taxon>
        <taxon>Pseudomonadati</taxon>
        <taxon>Pseudomonadota</taxon>
        <taxon>Gammaproteobacteria</taxon>
        <taxon>Lysobacterales</taxon>
        <taxon>Lysobacteraceae</taxon>
        <taxon>Lysobacter</taxon>
    </lineage>
</organism>
<reference evidence="1 2" key="1">
    <citation type="journal article" date="2014" name="Genome Announc.">
        <title>Draft Genome Sequence of Lysobacter capsici AZ78, a Bacterium Antagonistic to Plant-Pathogenic Oomycetes.</title>
        <authorList>
            <person name="Puopolo G."/>
            <person name="Sonego P."/>
            <person name="Engelen K."/>
            <person name="Pertot I."/>
        </authorList>
    </citation>
    <scope>NUCLEOTIDE SEQUENCE [LARGE SCALE GENOMIC DNA]</scope>
    <source>
        <strain evidence="1 2">AZ78</strain>
    </source>
</reference>
<comment type="caution">
    <text evidence="1">The sequence shown here is derived from an EMBL/GenBank/DDBJ whole genome shotgun (WGS) entry which is preliminary data.</text>
</comment>
<gene>
    <name evidence="1" type="ORF">AZ78_0636</name>
</gene>
<dbReference type="AlphaFoldDB" id="A0A108U5T1"/>
<keyword evidence="2" id="KW-1185">Reference proteome</keyword>
<sequence>MNALARERKSKEWAVFFLRCSLDRSKSITTKATLAEGSAAIGRGHR</sequence>
<evidence type="ECO:0000313" key="1">
    <source>
        <dbReference type="EMBL" id="KWS03090.1"/>
    </source>
</evidence>
<accession>A0A108U5T1</accession>